<dbReference type="InterPro" id="IPR000182">
    <property type="entry name" value="GNAT_dom"/>
</dbReference>
<keyword evidence="9" id="KW-0012">Acyltransferase</keyword>
<evidence type="ECO:0000256" key="8">
    <source>
        <dbReference type="ARBA" id="ARBA00023242"/>
    </source>
</evidence>
<dbReference type="Pfam" id="PF00583">
    <property type="entry name" value="Acetyltransf_1"/>
    <property type="match status" value="1"/>
</dbReference>
<dbReference type="GO" id="GO:0005634">
    <property type="term" value="C:nucleus"/>
    <property type="evidence" value="ECO:0007669"/>
    <property type="project" value="UniProtKB-SubCell"/>
</dbReference>
<dbReference type="Gene3D" id="3.40.630.30">
    <property type="match status" value="1"/>
</dbReference>
<evidence type="ECO:0000256" key="3">
    <source>
        <dbReference type="ARBA" id="ARBA00008870"/>
    </source>
</evidence>
<comment type="catalytic activity">
    <reaction evidence="11">
        <text>N-terminal L-seryl-[histone H4] + acetyl-CoA = N-terminal N(alpha)-acetyl-L-seryl-[histone H4] + CoA + H(+)</text>
        <dbReference type="Rhea" id="RHEA:50596"/>
        <dbReference type="Rhea" id="RHEA-COMP:12740"/>
        <dbReference type="Rhea" id="RHEA-COMP:12743"/>
        <dbReference type="ChEBI" id="CHEBI:15378"/>
        <dbReference type="ChEBI" id="CHEBI:57287"/>
        <dbReference type="ChEBI" id="CHEBI:57288"/>
        <dbReference type="ChEBI" id="CHEBI:64738"/>
        <dbReference type="ChEBI" id="CHEBI:83690"/>
        <dbReference type="EC" id="2.3.1.257"/>
    </reaction>
</comment>
<dbReference type="AlphaFoldDB" id="A0A8H5H161"/>
<protein>
    <recommendedName>
        <fullName evidence="5">N-alpha-acetyltransferase 40</fullName>
        <ecNumber evidence="4">2.3.1.257</ecNumber>
    </recommendedName>
</protein>
<dbReference type="GO" id="GO:0043998">
    <property type="term" value="F:histone H2A acetyltransferase activity"/>
    <property type="evidence" value="ECO:0007669"/>
    <property type="project" value="InterPro"/>
</dbReference>
<dbReference type="InterPro" id="IPR016181">
    <property type="entry name" value="Acyl_CoA_acyltransferase"/>
</dbReference>
<evidence type="ECO:0000256" key="7">
    <source>
        <dbReference type="ARBA" id="ARBA00022679"/>
    </source>
</evidence>
<gene>
    <name evidence="13" type="ORF">D9758_000214</name>
</gene>
<dbReference type="PROSITE" id="PS51186">
    <property type="entry name" value="GNAT"/>
    <property type="match status" value="1"/>
</dbReference>
<feature type="domain" description="N-acetyltransferase" evidence="12">
    <location>
        <begin position="36"/>
        <end position="192"/>
    </location>
</feature>
<dbReference type="PANTHER" id="PTHR20531">
    <property type="entry name" value="N-ALPHA-ACETYLTRANSFERASE 40"/>
    <property type="match status" value="1"/>
</dbReference>
<dbReference type="Proteomes" id="UP000559256">
    <property type="component" value="Unassembled WGS sequence"/>
</dbReference>
<evidence type="ECO:0000256" key="10">
    <source>
        <dbReference type="ARBA" id="ARBA00047821"/>
    </source>
</evidence>
<evidence type="ECO:0000259" key="12">
    <source>
        <dbReference type="PROSITE" id="PS51186"/>
    </source>
</evidence>
<evidence type="ECO:0000256" key="4">
    <source>
        <dbReference type="ARBA" id="ARBA00012950"/>
    </source>
</evidence>
<keyword evidence="8" id="KW-0539">Nucleus</keyword>
<evidence type="ECO:0000256" key="9">
    <source>
        <dbReference type="ARBA" id="ARBA00023315"/>
    </source>
</evidence>
<comment type="subcellular location">
    <subcellularLocation>
        <location evidence="2">Cytoplasm</location>
    </subcellularLocation>
    <subcellularLocation>
        <location evidence="1">Nucleus</location>
    </subcellularLocation>
</comment>
<dbReference type="OrthoDB" id="424551at2759"/>
<sequence length="194" mass="22489">MYSKGSAVVERANEATPSDIQAHLIEHPDAYQVGCLSMDELTPSLREKIWTLLQENMFELYTNSSFGWDSDKKQEEIFNSLSRFIIVRQCQDLNQVAAFCTFRFEYEHQVDMIYCYELQVSRSYKRQKLGQYLMNCMSAIGAALKMQQVQLTVFLANTEARAFYRAMGFSLDPTSPDPEEEEDEIDYEILCKSC</sequence>
<comment type="catalytic activity">
    <reaction evidence="10">
        <text>N-terminal L-seryl-[histone H2A] + acetyl-CoA = N-terminal N(alpha)-acetyl-L-seryl-[histone H2A] + CoA + H(+)</text>
        <dbReference type="Rhea" id="RHEA:50600"/>
        <dbReference type="Rhea" id="RHEA-COMP:12742"/>
        <dbReference type="Rhea" id="RHEA-COMP:12744"/>
        <dbReference type="ChEBI" id="CHEBI:15378"/>
        <dbReference type="ChEBI" id="CHEBI:57287"/>
        <dbReference type="ChEBI" id="CHEBI:57288"/>
        <dbReference type="ChEBI" id="CHEBI:64738"/>
        <dbReference type="ChEBI" id="CHEBI:83690"/>
        <dbReference type="EC" id="2.3.1.257"/>
    </reaction>
</comment>
<comment type="caution">
    <text evidence="13">The sequence shown here is derived from an EMBL/GenBank/DDBJ whole genome shotgun (WGS) entry which is preliminary data.</text>
</comment>
<proteinExistence type="inferred from homology"/>
<evidence type="ECO:0000256" key="11">
    <source>
        <dbReference type="ARBA" id="ARBA00049524"/>
    </source>
</evidence>
<dbReference type="GO" id="GO:0005737">
    <property type="term" value="C:cytoplasm"/>
    <property type="evidence" value="ECO:0007669"/>
    <property type="project" value="UniProtKB-SubCell"/>
</dbReference>
<evidence type="ECO:0000313" key="14">
    <source>
        <dbReference type="Proteomes" id="UP000559256"/>
    </source>
</evidence>
<evidence type="ECO:0000256" key="1">
    <source>
        <dbReference type="ARBA" id="ARBA00004123"/>
    </source>
</evidence>
<keyword evidence="7" id="KW-0808">Transferase</keyword>
<dbReference type="GO" id="GO:0010485">
    <property type="term" value="F:histone H4 acetyltransferase activity"/>
    <property type="evidence" value="ECO:0007669"/>
    <property type="project" value="InterPro"/>
</dbReference>
<dbReference type="PANTHER" id="PTHR20531:SF1">
    <property type="entry name" value="N-ALPHA-ACETYLTRANSFERASE 40"/>
    <property type="match status" value="1"/>
</dbReference>
<name>A0A8H5H161_9AGAR</name>
<dbReference type="EMBL" id="JAACJM010000001">
    <property type="protein sequence ID" value="KAF5374817.1"/>
    <property type="molecule type" value="Genomic_DNA"/>
</dbReference>
<evidence type="ECO:0000256" key="5">
    <source>
        <dbReference type="ARBA" id="ARBA00015043"/>
    </source>
</evidence>
<reference evidence="13 14" key="1">
    <citation type="journal article" date="2020" name="ISME J.">
        <title>Uncovering the hidden diversity of litter-decomposition mechanisms in mushroom-forming fungi.</title>
        <authorList>
            <person name="Floudas D."/>
            <person name="Bentzer J."/>
            <person name="Ahren D."/>
            <person name="Johansson T."/>
            <person name="Persson P."/>
            <person name="Tunlid A."/>
        </authorList>
    </citation>
    <scope>NUCLEOTIDE SEQUENCE [LARGE SCALE GENOMIC DNA]</scope>
    <source>
        <strain evidence="13 14">CBS 291.85</strain>
    </source>
</reference>
<evidence type="ECO:0000256" key="2">
    <source>
        <dbReference type="ARBA" id="ARBA00004496"/>
    </source>
</evidence>
<keyword evidence="14" id="KW-1185">Reference proteome</keyword>
<dbReference type="InterPro" id="IPR039949">
    <property type="entry name" value="NAA40"/>
</dbReference>
<dbReference type="EC" id="2.3.1.257" evidence="4"/>
<organism evidence="13 14">
    <name type="scientific">Tetrapyrgos nigripes</name>
    <dbReference type="NCBI Taxonomy" id="182062"/>
    <lineage>
        <taxon>Eukaryota</taxon>
        <taxon>Fungi</taxon>
        <taxon>Dikarya</taxon>
        <taxon>Basidiomycota</taxon>
        <taxon>Agaricomycotina</taxon>
        <taxon>Agaricomycetes</taxon>
        <taxon>Agaricomycetidae</taxon>
        <taxon>Agaricales</taxon>
        <taxon>Marasmiineae</taxon>
        <taxon>Marasmiaceae</taxon>
        <taxon>Tetrapyrgos</taxon>
    </lineage>
</organism>
<evidence type="ECO:0000313" key="13">
    <source>
        <dbReference type="EMBL" id="KAF5374817.1"/>
    </source>
</evidence>
<keyword evidence="6" id="KW-0963">Cytoplasm</keyword>
<accession>A0A8H5H161</accession>
<evidence type="ECO:0000256" key="6">
    <source>
        <dbReference type="ARBA" id="ARBA00022490"/>
    </source>
</evidence>
<comment type="similarity">
    <text evidence="3">Belongs to the acetyltransferase family. NAA40 subfamily.</text>
</comment>
<dbReference type="SUPFAM" id="SSF55729">
    <property type="entry name" value="Acyl-CoA N-acyltransferases (Nat)"/>
    <property type="match status" value="1"/>
</dbReference>
<dbReference type="GO" id="GO:1990189">
    <property type="term" value="F:protein N-terminal-serine acetyltransferase activity"/>
    <property type="evidence" value="ECO:0007669"/>
    <property type="project" value="UniProtKB-EC"/>
</dbReference>